<dbReference type="GO" id="GO:0047617">
    <property type="term" value="F:fatty acyl-CoA hydrolase activity"/>
    <property type="evidence" value="ECO:0007669"/>
    <property type="project" value="TreeGrafter"/>
</dbReference>
<dbReference type="InterPro" id="IPR002864">
    <property type="entry name" value="Acyl-ACP_thioesterase_NHD"/>
</dbReference>
<dbReference type="Gene3D" id="3.10.129.10">
    <property type="entry name" value="Hotdog Thioesterase"/>
    <property type="match status" value="1"/>
</dbReference>
<gene>
    <name evidence="3" type="ORF">CBI38_08285</name>
</gene>
<dbReference type="RefSeq" id="WP_109327999.1">
    <property type="nucleotide sequence ID" value="NZ_CP021354.1"/>
</dbReference>
<keyword evidence="4" id="KW-1185">Reference proteome</keyword>
<feature type="domain" description="Acyl-ACP thioesterase-like C-terminal" evidence="2">
    <location>
        <begin position="163"/>
        <end position="197"/>
    </location>
</feature>
<dbReference type="InterPro" id="IPR050563">
    <property type="entry name" value="4-hydroxybenzoyl-CoA_TE"/>
</dbReference>
<dbReference type="CDD" id="cd00586">
    <property type="entry name" value="4HBT"/>
    <property type="match status" value="1"/>
</dbReference>
<name>A0A2S2BSN5_9NOCA</name>
<dbReference type="KEGG" id="roz:CBI38_08285"/>
<evidence type="ECO:0000313" key="3">
    <source>
        <dbReference type="EMBL" id="AWK71593.1"/>
    </source>
</evidence>
<dbReference type="PANTHER" id="PTHR31793">
    <property type="entry name" value="4-HYDROXYBENZOYL-COA THIOESTERASE FAMILY MEMBER"/>
    <property type="match status" value="1"/>
</dbReference>
<evidence type="ECO:0000259" key="1">
    <source>
        <dbReference type="Pfam" id="PF01643"/>
    </source>
</evidence>
<dbReference type="Proteomes" id="UP000245711">
    <property type="component" value="Chromosome"/>
</dbReference>
<organism evidence="3 4">
    <name type="scientific">Rhodococcus oxybenzonivorans</name>
    <dbReference type="NCBI Taxonomy" id="1990687"/>
    <lineage>
        <taxon>Bacteria</taxon>
        <taxon>Bacillati</taxon>
        <taxon>Actinomycetota</taxon>
        <taxon>Actinomycetes</taxon>
        <taxon>Mycobacteriales</taxon>
        <taxon>Nocardiaceae</taxon>
        <taxon>Rhodococcus</taxon>
    </lineage>
</organism>
<dbReference type="EMBL" id="CP021354">
    <property type="protein sequence ID" value="AWK71593.1"/>
    <property type="molecule type" value="Genomic_DNA"/>
</dbReference>
<dbReference type="InterPro" id="IPR049427">
    <property type="entry name" value="Acyl-ACP_TE_C"/>
</dbReference>
<sequence length="259" mass="29258">MSLDQPLAVLPDRGRVFETSWPVRTGDIDAAKRLRLDGIARYLQDAGLDNLEAVDAAESHPLWIVRRTVIDIIRPAVWPERVHLRRWCSGLSTRWTNMRVQIEGEKGALIETEGFWIHISAATGMPTRIEDGFIDALGESAGETRLKWKRWLVEDAPSTDEEGVEETPFGLRRTDIDPFDHVNNAVYWQAVEELLADHEHPGGGRLVDNPHRAVLEYLSPIVSTDKIILRSRRDDTSLTVWFLVEDTVRAVAKVGPLSV</sequence>
<dbReference type="PANTHER" id="PTHR31793:SF24">
    <property type="entry name" value="LONG-CHAIN ACYL-COA THIOESTERASE FADM"/>
    <property type="match status" value="1"/>
</dbReference>
<dbReference type="SUPFAM" id="SSF54637">
    <property type="entry name" value="Thioesterase/thiol ester dehydrase-isomerase"/>
    <property type="match status" value="2"/>
</dbReference>
<dbReference type="InterPro" id="IPR029069">
    <property type="entry name" value="HotDog_dom_sf"/>
</dbReference>
<dbReference type="Pfam" id="PF01643">
    <property type="entry name" value="Acyl-ACP_TE"/>
    <property type="match status" value="1"/>
</dbReference>
<accession>A0A2S2BSN5</accession>
<proteinExistence type="predicted"/>
<dbReference type="AlphaFoldDB" id="A0A2S2BSN5"/>
<protein>
    <submittedName>
        <fullName evidence="3">4-hydroxybenzoyl-CoA thioesterase</fullName>
    </submittedName>
</protein>
<evidence type="ECO:0000313" key="4">
    <source>
        <dbReference type="Proteomes" id="UP000245711"/>
    </source>
</evidence>
<reference evidence="3 4" key="1">
    <citation type="submission" date="2017-05" db="EMBL/GenBank/DDBJ databases">
        <title>Isolation of Rhodococcus sp. S2-17 biodegrading of BP-3.</title>
        <authorList>
            <person name="Lee Y."/>
            <person name="Kim K.H."/>
            <person name="Chun B.H."/>
            <person name="Jung H.S."/>
            <person name="Jeon C.O."/>
        </authorList>
    </citation>
    <scope>NUCLEOTIDE SEQUENCE [LARGE SCALE GENOMIC DNA]</scope>
    <source>
        <strain evidence="3 4">S2-17</strain>
    </source>
</reference>
<evidence type="ECO:0000259" key="2">
    <source>
        <dbReference type="Pfam" id="PF20791"/>
    </source>
</evidence>
<dbReference type="OrthoDB" id="5242854at2"/>
<feature type="domain" description="Acyl-ACP thioesterase N-terminal hotdog" evidence="1">
    <location>
        <begin position="14"/>
        <end position="135"/>
    </location>
</feature>
<dbReference type="Pfam" id="PF20791">
    <property type="entry name" value="Acyl-ACP_TE_C"/>
    <property type="match status" value="1"/>
</dbReference>
<dbReference type="GO" id="GO:0006633">
    <property type="term" value="P:fatty acid biosynthetic process"/>
    <property type="evidence" value="ECO:0007669"/>
    <property type="project" value="InterPro"/>
</dbReference>